<accession>A0A4S2MQF0</accession>
<dbReference type="AlphaFoldDB" id="A0A4S2MQF0"/>
<protein>
    <submittedName>
        <fullName evidence="2">Uncharacterized protein</fullName>
    </submittedName>
</protein>
<dbReference type="EMBL" id="ML220167">
    <property type="protein sequence ID" value="TGZ76748.1"/>
    <property type="molecule type" value="Genomic_DNA"/>
</dbReference>
<reference evidence="2 3" key="1">
    <citation type="submission" date="2019-04" db="EMBL/GenBank/DDBJ databases">
        <title>Comparative genomics and transcriptomics to analyze fruiting body development in filamentous ascomycetes.</title>
        <authorList>
            <consortium name="DOE Joint Genome Institute"/>
            <person name="Lutkenhaus R."/>
            <person name="Traeger S."/>
            <person name="Breuer J."/>
            <person name="Kuo A."/>
            <person name="Lipzen A."/>
            <person name="Pangilinan J."/>
            <person name="Dilworth D."/>
            <person name="Sandor L."/>
            <person name="Poggeler S."/>
            <person name="Barry K."/>
            <person name="Grigoriev I.V."/>
            <person name="Nowrousian M."/>
        </authorList>
    </citation>
    <scope>NUCLEOTIDE SEQUENCE [LARGE SCALE GENOMIC DNA]</scope>
    <source>
        <strain evidence="2 3">CBS 389.68</strain>
    </source>
</reference>
<feature type="compositionally biased region" description="Low complexity" evidence="1">
    <location>
        <begin position="139"/>
        <end position="151"/>
    </location>
</feature>
<feature type="compositionally biased region" description="Low complexity" evidence="1">
    <location>
        <begin position="41"/>
        <end position="56"/>
    </location>
</feature>
<gene>
    <name evidence="2" type="ORF">EX30DRAFT_375220</name>
</gene>
<evidence type="ECO:0000256" key="1">
    <source>
        <dbReference type="SAM" id="MobiDB-lite"/>
    </source>
</evidence>
<proteinExistence type="predicted"/>
<dbReference type="OrthoDB" id="4230923at2759"/>
<evidence type="ECO:0000313" key="3">
    <source>
        <dbReference type="Proteomes" id="UP000298138"/>
    </source>
</evidence>
<name>A0A4S2MQF0_9PEZI</name>
<dbReference type="InParanoid" id="A0A4S2MQF0"/>
<feature type="region of interest" description="Disordered" evidence="1">
    <location>
        <begin position="21"/>
        <end position="85"/>
    </location>
</feature>
<feature type="non-terminal residue" evidence="2">
    <location>
        <position position="1"/>
    </location>
</feature>
<sequence length="406" mass="44932">LFDHSFGPTGLPSIAVARKRAAEESRLWSSESAVEIASPAQQNASTTTPTDTAQPPTNNPLPTEQNQQDVRKNERARKRPHSAGDLVEDCSIAELQELVKKAIQEATNPLKMEIQTLKATIERLSGCVQELNCEEGVQTRTSPQTTTPNTPERSLPNNITGELTQEEAINHLSWAQVAASPGQARAATPSFRQWQVVSRKNGRLDQSAQAGSNKTGDLKPPKRVADRDRRLIIQKPNGMEVRHGPELVVALNATLQKSGAAAHIRVQRVDINAKGTATLHGVSLERYYQPIENKEGLKKLKEDIKNAYPTIDMPTNPKWLLRAEKLEERSHTVAHSFVIITLRNKKDAEWICRRGLWIYGKHHSADKFLSAGPDAFCETCSGWGHAAHRSERATKPACMLCGNERP</sequence>
<feature type="region of interest" description="Disordered" evidence="1">
    <location>
        <begin position="198"/>
        <end position="224"/>
    </location>
</feature>
<organism evidence="2 3">
    <name type="scientific">Ascodesmis nigricans</name>
    <dbReference type="NCBI Taxonomy" id="341454"/>
    <lineage>
        <taxon>Eukaryota</taxon>
        <taxon>Fungi</taxon>
        <taxon>Dikarya</taxon>
        <taxon>Ascomycota</taxon>
        <taxon>Pezizomycotina</taxon>
        <taxon>Pezizomycetes</taxon>
        <taxon>Pezizales</taxon>
        <taxon>Ascodesmidaceae</taxon>
        <taxon>Ascodesmis</taxon>
    </lineage>
</organism>
<keyword evidence="3" id="KW-1185">Reference proteome</keyword>
<feature type="compositionally biased region" description="Polar residues" evidence="1">
    <location>
        <begin position="198"/>
        <end position="215"/>
    </location>
</feature>
<dbReference type="Proteomes" id="UP000298138">
    <property type="component" value="Unassembled WGS sequence"/>
</dbReference>
<feature type="region of interest" description="Disordered" evidence="1">
    <location>
        <begin position="135"/>
        <end position="158"/>
    </location>
</feature>
<evidence type="ECO:0000313" key="2">
    <source>
        <dbReference type="EMBL" id="TGZ76748.1"/>
    </source>
</evidence>